<keyword evidence="1" id="KW-0472">Membrane</keyword>
<keyword evidence="1" id="KW-0812">Transmembrane</keyword>
<keyword evidence="1" id="KW-1133">Transmembrane helix</keyword>
<proteinExistence type="predicted"/>
<accession>A0A8S5NV15</accession>
<protein>
    <submittedName>
        <fullName evidence="2">Uncharacterized protein</fullName>
    </submittedName>
</protein>
<organism evidence="2">
    <name type="scientific">Siphoviridae sp. ctTnV63</name>
    <dbReference type="NCBI Taxonomy" id="2825523"/>
    <lineage>
        <taxon>Viruses</taxon>
        <taxon>Duplodnaviria</taxon>
        <taxon>Heunggongvirae</taxon>
        <taxon>Uroviricota</taxon>
        <taxon>Caudoviricetes</taxon>
    </lineage>
</organism>
<feature type="transmembrane region" description="Helical" evidence="1">
    <location>
        <begin position="21"/>
        <end position="38"/>
    </location>
</feature>
<name>A0A8S5NV15_9CAUD</name>
<sequence>MKAFRHLSKYTKIFLKRRYSLSIFTIDFFEIYGIIINVKR</sequence>
<evidence type="ECO:0000256" key="1">
    <source>
        <dbReference type="SAM" id="Phobius"/>
    </source>
</evidence>
<dbReference type="EMBL" id="BK015264">
    <property type="protein sequence ID" value="DAD98582.1"/>
    <property type="molecule type" value="Genomic_DNA"/>
</dbReference>
<reference evidence="2" key="1">
    <citation type="journal article" date="2021" name="Proc. Natl. Acad. Sci. U.S.A.">
        <title>A Catalog of Tens of Thousands of Viruses from Human Metagenomes Reveals Hidden Associations with Chronic Diseases.</title>
        <authorList>
            <person name="Tisza M.J."/>
            <person name="Buck C.B."/>
        </authorList>
    </citation>
    <scope>NUCLEOTIDE SEQUENCE</scope>
    <source>
        <strain evidence="2">CtTnV63</strain>
    </source>
</reference>
<evidence type="ECO:0000313" key="2">
    <source>
        <dbReference type="EMBL" id="DAD98582.1"/>
    </source>
</evidence>